<comment type="caution">
    <text evidence="1">The sequence shown here is derived from an EMBL/GenBank/DDBJ whole genome shotgun (WGS) entry which is preliminary data.</text>
</comment>
<accession>A0ABV9UKB1</accession>
<sequence length="270" mass="28751">MSSTSAPPTDGWDASTRIGVVVPHADVGPEAELQAMAPASVSVHGSRIHFAAMRAGGEMDEKIPHDPVRAFVEPPFLDQAVELVAASPLHALTLGFTSSSYVLKAQGEQALYQRLAPFTRGLPITGTTRAARAAFHALGAHRIAIVNPPWFDDTLSGQGADYFREFGFDVVHHGPCGLPSNQKAITPDNLSAWIRTTVAPHRPDAVLVAGNGIRAVGTIRPLEEELGFHVITANQVILWHALHLADAAHLAADITDYGHLFTATPKDGHA</sequence>
<protein>
    <submittedName>
        <fullName evidence="1">Maleate cis-trans isomerase</fullName>
    </submittedName>
</protein>
<name>A0ABV9UKB1_9ACTN</name>
<keyword evidence="1" id="KW-0413">Isomerase</keyword>
<dbReference type="Gene3D" id="3.40.50.12500">
    <property type="match status" value="1"/>
</dbReference>
<dbReference type="EMBL" id="JBHSIZ010000011">
    <property type="protein sequence ID" value="MFC4956885.1"/>
    <property type="molecule type" value="Genomic_DNA"/>
</dbReference>
<gene>
    <name evidence="1" type="ORF">ACFPFX_11325</name>
</gene>
<dbReference type="Pfam" id="PF17645">
    <property type="entry name" value="Amdase"/>
    <property type="match status" value="1"/>
</dbReference>
<proteinExistence type="predicted"/>
<dbReference type="InterPro" id="IPR053714">
    <property type="entry name" value="Iso_Racemase_Enz_sf"/>
</dbReference>
<keyword evidence="2" id="KW-1185">Reference proteome</keyword>
<dbReference type="RefSeq" id="WP_344380206.1">
    <property type="nucleotide sequence ID" value="NZ_BAAASQ010000038.1"/>
</dbReference>
<dbReference type="InterPro" id="IPR026286">
    <property type="entry name" value="MaiA/AMDase"/>
</dbReference>
<dbReference type="GO" id="GO:0016853">
    <property type="term" value="F:isomerase activity"/>
    <property type="evidence" value="ECO:0007669"/>
    <property type="project" value="UniProtKB-KW"/>
</dbReference>
<dbReference type="PANTHER" id="PTHR40267:SF1">
    <property type="entry name" value="BLR3294 PROTEIN"/>
    <property type="match status" value="1"/>
</dbReference>
<dbReference type="Proteomes" id="UP001595834">
    <property type="component" value="Unassembled WGS sequence"/>
</dbReference>
<organism evidence="1 2">
    <name type="scientific">Streptomyces mauvecolor</name>
    <dbReference type="NCBI Taxonomy" id="58345"/>
    <lineage>
        <taxon>Bacteria</taxon>
        <taxon>Bacillati</taxon>
        <taxon>Actinomycetota</taxon>
        <taxon>Actinomycetes</taxon>
        <taxon>Kitasatosporales</taxon>
        <taxon>Streptomycetaceae</taxon>
        <taxon>Streptomyces</taxon>
    </lineage>
</organism>
<reference evidence="2" key="1">
    <citation type="journal article" date="2019" name="Int. J. Syst. Evol. Microbiol.">
        <title>The Global Catalogue of Microorganisms (GCM) 10K type strain sequencing project: providing services to taxonomists for standard genome sequencing and annotation.</title>
        <authorList>
            <consortium name="The Broad Institute Genomics Platform"/>
            <consortium name="The Broad Institute Genome Sequencing Center for Infectious Disease"/>
            <person name="Wu L."/>
            <person name="Ma J."/>
        </authorList>
    </citation>
    <scope>NUCLEOTIDE SEQUENCE [LARGE SCALE GENOMIC DNA]</scope>
    <source>
        <strain evidence="2">CCM 7224</strain>
    </source>
</reference>
<evidence type="ECO:0000313" key="2">
    <source>
        <dbReference type="Proteomes" id="UP001595834"/>
    </source>
</evidence>
<evidence type="ECO:0000313" key="1">
    <source>
        <dbReference type="EMBL" id="MFC4956885.1"/>
    </source>
</evidence>
<dbReference type="PANTHER" id="PTHR40267">
    <property type="entry name" value="BLR3294 PROTEIN"/>
    <property type="match status" value="1"/>
</dbReference>